<proteinExistence type="predicted"/>
<dbReference type="EMBL" id="BKCJ010008681">
    <property type="protein sequence ID" value="GEU83425.1"/>
    <property type="molecule type" value="Genomic_DNA"/>
</dbReference>
<evidence type="ECO:0008006" key="2">
    <source>
        <dbReference type="Google" id="ProtNLM"/>
    </source>
</evidence>
<sequence>MGKVDIDTLTMEQYMALTRGNHVPGVLRHKIANNVNLEIKGQFMKELRDKTVAGNRDNDANEHVQKMLEISDMFNIPGVDQDAIMLIVFPIGGSQEMEGAVTSMIDQYLVPSREAVHPKILKSKQLTNLQIKRLGLSHLRLQLPSKKVKRQGNKSKKNQIGASVYRKTQCVLLNGFSKQTATEGKRSRNFTLPFLIGSLSDSNALADLGASISVMQFSMFKPLGLGNPKPINMLIEMADKSMQTLKGIIENVLVKIDKIIFLVDLVILDIAEDNKVPIILERPLLATAYAKINVFGKQISIEVRDEKIISKESEVIPPLPLVYVCVVNNVEIPNDFGVQVDLEDFLMSNDLMMTLVTF</sequence>
<dbReference type="CDD" id="cd00303">
    <property type="entry name" value="retropepsin_like"/>
    <property type="match status" value="1"/>
</dbReference>
<dbReference type="Gene3D" id="2.40.70.10">
    <property type="entry name" value="Acid Proteases"/>
    <property type="match status" value="1"/>
</dbReference>
<dbReference type="PANTHER" id="PTHR33067:SF35">
    <property type="entry name" value="ASPARTIC PEPTIDASE DDI1-TYPE DOMAIN-CONTAINING PROTEIN"/>
    <property type="match status" value="1"/>
</dbReference>
<accession>A0A6L2NFL3</accession>
<evidence type="ECO:0000313" key="1">
    <source>
        <dbReference type="EMBL" id="GEU83425.1"/>
    </source>
</evidence>
<gene>
    <name evidence="1" type="ORF">Tci_055403</name>
</gene>
<protein>
    <recommendedName>
        <fullName evidence="2">Reverse transcriptase domain-containing protein</fullName>
    </recommendedName>
</protein>
<dbReference type="Pfam" id="PF08284">
    <property type="entry name" value="RVP_2"/>
    <property type="match status" value="1"/>
</dbReference>
<name>A0A6L2NFL3_TANCI</name>
<dbReference type="AlphaFoldDB" id="A0A6L2NFL3"/>
<reference evidence="1" key="1">
    <citation type="journal article" date="2019" name="Sci. Rep.">
        <title>Draft genome of Tanacetum cinerariifolium, the natural source of mosquito coil.</title>
        <authorList>
            <person name="Yamashiro T."/>
            <person name="Shiraishi A."/>
            <person name="Satake H."/>
            <person name="Nakayama K."/>
        </authorList>
    </citation>
    <scope>NUCLEOTIDE SEQUENCE</scope>
</reference>
<organism evidence="1">
    <name type="scientific">Tanacetum cinerariifolium</name>
    <name type="common">Dalmatian daisy</name>
    <name type="synonym">Chrysanthemum cinerariifolium</name>
    <dbReference type="NCBI Taxonomy" id="118510"/>
    <lineage>
        <taxon>Eukaryota</taxon>
        <taxon>Viridiplantae</taxon>
        <taxon>Streptophyta</taxon>
        <taxon>Embryophyta</taxon>
        <taxon>Tracheophyta</taxon>
        <taxon>Spermatophyta</taxon>
        <taxon>Magnoliopsida</taxon>
        <taxon>eudicotyledons</taxon>
        <taxon>Gunneridae</taxon>
        <taxon>Pentapetalae</taxon>
        <taxon>asterids</taxon>
        <taxon>campanulids</taxon>
        <taxon>Asterales</taxon>
        <taxon>Asteraceae</taxon>
        <taxon>Asteroideae</taxon>
        <taxon>Anthemideae</taxon>
        <taxon>Anthemidinae</taxon>
        <taxon>Tanacetum</taxon>
    </lineage>
</organism>
<comment type="caution">
    <text evidence="1">The sequence shown here is derived from an EMBL/GenBank/DDBJ whole genome shotgun (WGS) entry which is preliminary data.</text>
</comment>
<dbReference type="InterPro" id="IPR021109">
    <property type="entry name" value="Peptidase_aspartic_dom_sf"/>
</dbReference>
<dbReference type="PANTHER" id="PTHR33067">
    <property type="entry name" value="RNA-DIRECTED DNA POLYMERASE-RELATED"/>
    <property type="match status" value="1"/>
</dbReference>